<gene>
    <name evidence="1" type="ORF">Bpfe_021885</name>
</gene>
<evidence type="ECO:0000313" key="2">
    <source>
        <dbReference type="Proteomes" id="UP001233172"/>
    </source>
</evidence>
<keyword evidence="2" id="KW-1185">Reference proteome</keyword>
<organism evidence="1 2">
    <name type="scientific">Biomphalaria pfeifferi</name>
    <name type="common">Bloodfluke planorb</name>
    <name type="synonym">Freshwater snail</name>
    <dbReference type="NCBI Taxonomy" id="112525"/>
    <lineage>
        <taxon>Eukaryota</taxon>
        <taxon>Metazoa</taxon>
        <taxon>Spiralia</taxon>
        <taxon>Lophotrochozoa</taxon>
        <taxon>Mollusca</taxon>
        <taxon>Gastropoda</taxon>
        <taxon>Heterobranchia</taxon>
        <taxon>Euthyneura</taxon>
        <taxon>Panpulmonata</taxon>
        <taxon>Hygrophila</taxon>
        <taxon>Lymnaeoidea</taxon>
        <taxon>Planorbidae</taxon>
        <taxon>Biomphalaria</taxon>
    </lineage>
</organism>
<evidence type="ECO:0000313" key="1">
    <source>
        <dbReference type="EMBL" id="KAK0048605.1"/>
    </source>
</evidence>
<reference evidence="1" key="1">
    <citation type="journal article" date="2023" name="PLoS Negl. Trop. Dis.">
        <title>A genome sequence for Biomphalaria pfeifferi, the major vector snail for the human-infecting parasite Schistosoma mansoni.</title>
        <authorList>
            <person name="Bu L."/>
            <person name="Lu L."/>
            <person name="Laidemitt M.R."/>
            <person name="Zhang S.M."/>
            <person name="Mutuku M."/>
            <person name="Mkoji G."/>
            <person name="Steinauer M."/>
            <person name="Loker E.S."/>
        </authorList>
    </citation>
    <scope>NUCLEOTIDE SEQUENCE</scope>
    <source>
        <strain evidence="1">KasaAsao</strain>
    </source>
</reference>
<dbReference type="Proteomes" id="UP001233172">
    <property type="component" value="Unassembled WGS sequence"/>
</dbReference>
<sequence>MYVFAALTAMLNALKSKLFWGHGERIAGRREDICEKLTQTTVALISRAPIGCLELGIDSVQAELLTSRTMATSSDDVPELIKDHTYTISTLWADINNIGIHSIFNLCLEMQEKGMHSRKVNDWLHLLKITFCYEKR</sequence>
<dbReference type="AlphaFoldDB" id="A0AAD8F2A0"/>
<proteinExistence type="predicted"/>
<protein>
    <submittedName>
        <fullName evidence="1">Peroxisome assembly protein 12</fullName>
    </submittedName>
</protein>
<reference evidence="1" key="2">
    <citation type="submission" date="2023-04" db="EMBL/GenBank/DDBJ databases">
        <authorList>
            <person name="Bu L."/>
            <person name="Lu L."/>
            <person name="Laidemitt M.R."/>
            <person name="Zhang S.M."/>
            <person name="Mutuku M."/>
            <person name="Mkoji G."/>
            <person name="Steinauer M."/>
            <person name="Loker E.S."/>
        </authorList>
    </citation>
    <scope>NUCLEOTIDE SEQUENCE</scope>
    <source>
        <strain evidence="1">KasaAsao</strain>
        <tissue evidence="1">Whole Snail</tissue>
    </source>
</reference>
<name>A0AAD8F2A0_BIOPF</name>
<dbReference type="EMBL" id="JASAOG010000135">
    <property type="protein sequence ID" value="KAK0048605.1"/>
    <property type="molecule type" value="Genomic_DNA"/>
</dbReference>
<accession>A0AAD8F2A0</accession>
<comment type="caution">
    <text evidence="1">The sequence shown here is derived from an EMBL/GenBank/DDBJ whole genome shotgun (WGS) entry which is preliminary data.</text>
</comment>